<accession>A0A5A9Z8E6</accession>
<proteinExistence type="inferred from homology"/>
<dbReference type="Gene3D" id="3.90.25.10">
    <property type="entry name" value="UDP-galactose 4-epimerase, domain 1"/>
    <property type="match status" value="1"/>
</dbReference>
<evidence type="ECO:0000256" key="6">
    <source>
        <dbReference type="RuleBase" id="RU364082"/>
    </source>
</evidence>
<dbReference type="SUPFAM" id="SSF51735">
    <property type="entry name" value="NAD(P)-binding Rossmann-fold domains"/>
    <property type="match status" value="1"/>
</dbReference>
<dbReference type="GO" id="GO:0008831">
    <property type="term" value="F:dTDP-4-dehydrorhamnose reductase activity"/>
    <property type="evidence" value="ECO:0007669"/>
    <property type="project" value="UniProtKB-EC"/>
</dbReference>
<dbReference type="RefSeq" id="WP_111368759.1">
    <property type="nucleotide sequence ID" value="NZ_VINQ01000010.1"/>
</dbReference>
<dbReference type="AlphaFoldDB" id="A0A5A9Z8E6"/>
<keyword evidence="9" id="KW-1185">Reference proteome</keyword>
<evidence type="ECO:0000256" key="5">
    <source>
        <dbReference type="ARBA" id="ARBA00048200"/>
    </source>
</evidence>
<comment type="pathway">
    <text evidence="1 6">Carbohydrate biosynthesis; dTDP-L-rhamnose biosynthesis.</text>
</comment>
<sequence length="287" mass="30020">MKVLVFGRSGQVATELQRRAGAHEVVALGRGEADFEDPEACADIVARSDAQAIVNAAAYTAVDKAEEDEDRARRINGETPGAIARAAAARGVPVVQISTDYVFDGAGEAPFATDHPTAPLGAYGRSKLIGEEAVRGAGGIHAILRTSWVVSPHGSNFVKTMLRLGAQRERLTIVADQVGGPTCAADIADACLAIAAQLVDDPGKSGTYHFSGAPNVSWADFAREIFAQSGLACAVEDIPTSAYPTPARRPRNSRLDNAATAGAFGIKRPDWRTGLTEILSELGALKA</sequence>
<comment type="function">
    <text evidence="6">Catalyzes the reduction of dTDP-6-deoxy-L-lyxo-4-hexulose to yield dTDP-L-rhamnose.</text>
</comment>
<dbReference type="PANTHER" id="PTHR10491:SF4">
    <property type="entry name" value="METHIONINE ADENOSYLTRANSFERASE 2 SUBUNIT BETA"/>
    <property type="match status" value="1"/>
</dbReference>
<dbReference type="EMBL" id="VINQ01000010">
    <property type="protein sequence ID" value="KAA0913322.1"/>
    <property type="molecule type" value="Genomic_DNA"/>
</dbReference>
<comment type="caution">
    <text evidence="8">The sequence shown here is derived from an EMBL/GenBank/DDBJ whole genome shotgun (WGS) entry which is preliminary data.</text>
</comment>
<keyword evidence="6" id="KW-0521">NADP</keyword>
<organism evidence="8 9">
    <name type="scientific">Aquicoccus porphyridii</name>
    <dbReference type="NCBI Taxonomy" id="1852029"/>
    <lineage>
        <taxon>Bacteria</taxon>
        <taxon>Pseudomonadati</taxon>
        <taxon>Pseudomonadota</taxon>
        <taxon>Alphaproteobacteria</taxon>
        <taxon>Rhodobacterales</taxon>
        <taxon>Paracoccaceae</taxon>
        <taxon>Aquicoccus</taxon>
    </lineage>
</organism>
<dbReference type="CDD" id="cd05254">
    <property type="entry name" value="dTDP_HR_like_SDR_e"/>
    <property type="match status" value="1"/>
</dbReference>
<protein>
    <recommendedName>
        <fullName evidence="4 6">dTDP-4-dehydrorhamnose reductase</fullName>
        <ecNumber evidence="3 6">1.1.1.133</ecNumber>
    </recommendedName>
</protein>
<evidence type="ECO:0000256" key="3">
    <source>
        <dbReference type="ARBA" id="ARBA00012929"/>
    </source>
</evidence>
<evidence type="ECO:0000313" key="8">
    <source>
        <dbReference type="EMBL" id="KAA0913322.1"/>
    </source>
</evidence>
<dbReference type="InterPro" id="IPR036291">
    <property type="entry name" value="NAD(P)-bd_dom_sf"/>
</dbReference>
<comment type="similarity">
    <text evidence="2 6">Belongs to the dTDP-4-dehydrorhamnose reductase family.</text>
</comment>
<evidence type="ECO:0000259" key="7">
    <source>
        <dbReference type="Pfam" id="PF04321"/>
    </source>
</evidence>
<evidence type="ECO:0000256" key="1">
    <source>
        <dbReference type="ARBA" id="ARBA00004781"/>
    </source>
</evidence>
<evidence type="ECO:0000256" key="2">
    <source>
        <dbReference type="ARBA" id="ARBA00010944"/>
    </source>
</evidence>
<reference evidence="8 9" key="1">
    <citation type="submission" date="2019-07" db="EMBL/GenBank/DDBJ databases">
        <title>Aquicoccus porphyridii gen. nov., sp. nov., isolated from a small marine red alga, Porphyridium marinum.</title>
        <authorList>
            <person name="Liu L."/>
        </authorList>
    </citation>
    <scope>NUCLEOTIDE SEQUENCE [LARGE SCALE GENOMIC DNA]</scope>
    <source>
        <strain evidence="8 9">L1 8-17</strain>
    </source>
</reference>
<comment type="cofactor">
    <cofactor evidence="6">
        <name>Mg(2+)</name>
        <dbReference type="ChEBI" id="CHEBI:18420"/>
    </cofactor>
    <text evidence="6">Binds 1 Mg(2+) ion per monomer.</text>
</comment>
<dbReference type="NCBIfam" id="TIGR01214">
    <property type="entry name" value="rmlD"/>
    <property type="match status" value="1"/>
</dbReference>
<dbReference type="GO" id="GO:0019305">
    <property type="term" value="P:dTDP-rhamnose biosynthetic process"/>
    <property type="evidence" value="ECO:0007669"/>
    <property type="project" value="UniProtKB-UniPathway"/>
</dbReference>
<dbReference type="Proteomes" id="UP000325291">
    <property type="component" value="Unassembled WGS sequence"/>
</dbReference>
<evidence type="ECO:0000313" key="9">
    <source>
        <dbReference type="Proteomes" id="UP000325291"/>
    </source>
</evidence>
<dbReference type="InterPro" id="IPR005913">
    <property type="entry name" value="dTDP_dehydrorham_reduct"/>
</dbReference>
<feature type="domain" description="RmlD-like substrate binding" evidence="7">
    <location>
        <begin position="1"/>
        <end position="282"/>
    </location>
</feature>
<keyword evidence="6 8" id="KW-0560">Oxidoreductase</keyword>
<dbReference type="PANTHER" id="PTHR10491">
    <property type="entry name" value="DTDP-4-DEHYDRORHAMNOSE REDUCTASE"/>
    <property type="match status" value="1"/>
</dbReference>
<evidence type="ECO:0000256" key="4">
    <source>
        <dbReference type="ARBA" id="ARBA00017099"/>
    </source>
</evidence>
<comment type="catalytic activity">
    <reaction evidence="5 6">
        <text>dTDP-beta-L-rhamnose + NADP(+) = dTDP-4-dehydro-beta-L-rhamnose + NADPH + H(+)</text>
        <dbReference type="Rhea" id="RHEA:21796"/>
        <dbReference type="ChEBI" id="CHEBI:15378"/>
        <dbReference type="ChEBI" id="CHEBI:57510"/>
        <dbReference type="ChEBI" id="CHEBI:57783"/>
        <dbReference type="ChEBI" id="CHEBI:58349"/>
        <dbReference type="ChEBI" id="CHEBI:62830"/>
        <dbReference type="EC" id="1.1.1.133"/>
    </reaction>
</comment>
<dbReference type="Pfam" id="PF04321">
    <property type="entry name" value="RmlD_sub_bind"/>
    <property type="match status" value="1"/>
</dbReference>
<dbReference type="UniPathway" id="UPA00124"/>
<dbReference type="Gene3D" id="3.40.50.720">
    <property type="entry name" value="NAD(P)-binding Rossmann-like Domain"/>
    <property type="match status" value="1"/>
</dbReference>
<dbReference type="InterPro" id="IPR029903">
    <property type="entry name" value="RmlD-like-bd"/>
</dbReference>
<name>A0A5A9Z8E6_9RHOB</name>
<gene>
    <name evidence="8" type="primary">rfbD</name>
    <name evidence="8" type="ORF">FLO80_13645</name>
</gene>
<dbReference type="EC" id="1.1.1.133" evidence="3 6"/>